<evidence type="ECO:0000313" key="1">
    <source>
        <dbReference type="EMBL" id="PZT52000.1"/>
    </source>
</evidence>
<dbReference type="RefSeq" id="WP_111273745.1">
    <property type="nucleotide sequence ID" value="NZ_QKWW01000143.1"/>
</dbReference>
<accession>A0A2W6NXA3</accession>
<evidence type="ECO:0000313" key="2">
    <source>
        <dbReference type="Proteomes" id="UP000249204"/>
    </source>
</evidence>
<dbReference type="AlphaFoldDB" id="A0A2W6NXA3"/>
<protein>
    <submittedName>
        <fullName evidence="1">Uncharacterized protein</fullName>
    </submittedName>
</protein>
<comment type="caution">
    <text evidence="1">The sequence shown here is derived from an EMBL/GenBank/DDBJ whole genome shotgun (WGS) entry which is preliminary data.</text>
</comment>
<dbReference type="Proteomes" id="UP000249204">
    <property type="component" value="Unassembled WGS sequence"/>
</dbReference>
<proteinExistence type="predicted"/>
<name>A0A2W6NXA3_9BACL</name>
<dbReference type="EMBL" id="QKWW01000143">
    <property type="protein sequence ID" value="PZT52000.1"/>
    <property type="molecule type" value="Genomic_DNA"/>
</dbReference>
<reference evidence="1 2" key="1">
    <citation type="submission" date="2018-06" db="EMBL/GenBank/DDBJ databases">
        <title>Isolation of heavy metals resistant Paenibacillus silvae NC2 from Gold-Copper mine in ZiJin, China.</title>
        <authorList>
            <person name="Xu J."/>
            <person name="Mazhar H.S."/>
            <person name="Rensing C."/>
        </authorList>
    </citation>
    <scope>NUCLEOTIDE SEQUENCE [LARGE SCALE GENOMIC DNA]</scope>
    <source>
        <strain evidence="1 2">NC2</strain>
    </source>
</reference>
<organism evidence="1 2">
    <name type="scientific">Paenibacillus silvae</name>
    <dbReference type="NCBI Taxonomy" id="1325358"/>
    <lineage>
        <taxon>Bacteria</taxon>
        <taxon>Bacillati</taxon>
        <taxon>Bacillota</taxon>
        <taxon>Bacilli</taxon>
        <taxon>Bacillales</taxon>
        <taxon>Paenibacillaceae</taxon>
        <taxon>Paenibacillus</taxon>
    </lineage>
</organism>
<sequence>MSIPLEFMLGMTHEEFEHWVWCGEHNDDNVVDLHKEALRLCKELEEAKQSVVEEAKQADMWHELYLRALNDQDQQLTVSVLASFARTVIQKALNDESTSGGELKELAMEHLLIEEDPDQFEDQYRFTEVLALVQEGEGNECK</sequence>
<gene>
    <name evidence="1" type="ORF">DN757_29690</name>
</gene>